<reference evidence="1" key="1">
    <citation type="submission" date="2018-09" db="EMBL/GenBank/DDBJ databases">
        <authorList>
            <consortium name="PulseNet: The National Subtyping Network for Foodborne Disease Surveillance"/>
            <person name="Tarr C.L."/>
            <person name="Trees E."/>
            <person name="Katz L.S."/>
            <person name="Carleton-Romer H.A."/>
            <person name="Stroika S."/>
            <person name="Kucerova Z."/>
            <person name="Roache K.F."/>
            <person name="Sabol A.L."/>
            <person name="Besser J."/>
            <person name="Gerner-Smidt P."/>
        </authorList>
    </citation>
    <scope>NUCLEOTIDE SEQUENCE</scope>
    <source>
        <strain evidence="1">PNUSAS054544</strain>
    </source>
</reference>
<evidence type="ECO:0000313" key="1">
    <source>
        <dbReference type="EMBL" id="EAM2417039.1"/>
    </source>
</evidence>
<sequence>NNKPSSGLTLIASSFNEFISKLEKEEVDNSPSKAISISLDF</sequence>
<accession>A0A5T2FZH5</accession>
<feature type="non-terminal residue" evidence="1">
    <location>
        <position position="1"/>
    </location>
</feature>
<dbReference type="AlphaFoldDB" id="A0A5T2FZH5"/>
<comment type="caution">
    <text evidence="1">The sequence shown here is derived from an EMBL/GenBank/DDBJ whole genome shotgun (WGS) entry which is preliminary data.</text>
</comment>
<gene>
    <name evidence="1" type="ORF">D5S49_22860</name>
</gene>
<protein>
    <submittedName>
        <fullName evidence="1">SMI1/KNR4 family protein</fullName>
    </submittedName>
</protein>
<organism evidence="1">
    <name type="scientific">Salmonella enterica</name>
    <name type="common">Salmonella choleraesuis</name>
    <dbReference type="NCBI Taxonomy" id="28901"/>
    <lineage>
        <taxon>Bacteria</taxon>
        <taxon>Pseudomonadati</taxon>
        <taxon>Pseudomonadota</taxon>
        <taxon>Gammaproteobacteria</taxon>
        <taxon>Enterobacterales</taxon>
        <taxon>Enterobacteriaceae</taxon>
        <taxon>Salmonella</taxon>
    </lineage>
</organism>
<dbReference type="EMBL" id="AACUGX010000134">
    <property type="protein sequence ID" value="EAM2417039.1"/>
    <property type="molecule type" value="Genomic_DNA"/>
</dbReference>
<name>A0A5T2FZH5_SALER</name>
<proteinExistence type="predicted"/>